<protein>
    <recommendedName>
        <fullName evidence="4">Beta-lactamase-inhibitor-like PepSY-like domain-containing protein</fullName>
    </recommendedName>
</protein>
<feature type="chain" id="PRO_5045170113" description="Beta-lactamase-inhibitor-like PepSY-like domain-containing protein" evidence="1">
    <location>
        <begin position="21"/>
        <end position="158"/>
    </location>
</feature>
<gene>
    <name evidence="2" type="ORF">NPE20_02650</name>
</gene>
<reference evidence="2 3" key="1">
    <citation type="submission" date="2022-07" db="EMBL/GenBank/DDBJ databases">
        <title>Mucilaginibacter sp. JC4.</title>
        <authorList>
            <person name="Le V."/>
            <person name="Ko S.-R."/>
            <person name="Ahn C.-Y."/>
            <person name="Oh H.-M."/>
        </authorList>
    </citation>
    <scope>NUCLEOTIDE SEQUENCE [LARGE SCALE GENOMIC DNA]</scope>
    <source>
        <strain evidence="2 3">JC4</strain>
    </source>
</reference>
<proteinExistence type="predicted"/>
<evidence type="ECO:0000256" key="1">
    <source>
        <dbReference type="SAM" id="SignalP"/>
    </source>
</evidence>
<comment type="caution">
    <text evidence="2">The sequence shown here is derived from an EMBL/GenBank/DDBJ whole genome shotgun (WGS) entry which is preliminary data.</text>
</comment>
<evidence type="ECO:0008006" key="4">
    <source>
        <dbReference type="Google" id="ProtNLM"/>
    </source>
</evidence>
<dbReference type="EMBL" id="JANHOH010000001">
    <property type="protein sequence ID" value="MCQ6956835.1"/>
    <property type="molecule type" value="Genomic_DNA"/>
</dbReference>
<evidence type="ECO:0000313" key="2">
    <source>
        <dbReference type="EMBL" id="MCQ6956835.1"/>
    </source>
</evidence>
<organism evidence="2 3">
    <name type="scientific">Mucilaginibacter aquariorum</name>
    <dbReference type="NCBI Taxonomy" id="2967225"/>
    <lineage>
        <taxon>Bacteria</taxon>
        <taxon>Pseudomonadati</taxon>
        <taxon>Bacteroidota</taxon>
        <taxon>Sphingobacteriia</taxon>
        <taxon>Sphingobacteriales</taxon>
        <taxon>Sphingobacteriaceae</taxon>
        <taxon>Mucilaginibacter</taxon>
    </lineage>
</organism>
<accession>A0ABT1SWW1</accession>
<sequence length="158" mass="17760">MKKVFISTAIAILFTANVFAANKVSKTEEGKDNVSYVVSSKFNNDFIGAENVTWKVSSKFQKATFTIDGVKKSAFYNLRGELIGVTENVQFKALPEKARKIIGEKYEGYFANEVIKYEVGDDNSFDSTVYFVDLKNSKEEVLVRVTPSAGVYFFQQVK</sequence>
<dbReference type="Gene3D" id="3.10.450.360">
    <property type="match status" value="1"/>
</dbReference>
<dbReference type="SUPFAM" id="SSF160574">
    <property type="entry name" value="BT0923-like"/>
    <property type="match status" value="1"/>
</dbReference>
<name>A0ABT1SWW1_9SPHI</name>
<feature type="signal peptide" evidence="1">
    <location>
        <begin position="1"/>
        <end position="20"/>
    </location>
</feature>
<dbReference type="Proteomes" id="UP001204376">
    <property type="component" value="Unassembled WGS sequence"/>
</dbReference>
<keyword evidence="3" id="KW-1185">Reference proteome</keyword>
<keyword evidence="1" id="KW-0732">Signal</keyword>
<evidence type="ECO:0000313" key="3">
    <source>
        <dbReference type="Proteomes" id="UP001204376"/>
    </source>
</evidence>
<dbReference type="RefSeq" id="WP_256537050.1">
    <property type="nucleotide sequence ID" value="NZ_JANHOH010000001.1"/>
</dbReference>